<dbReference type="EMBL" id="ML993855">
    <property type="protein sequence ID" value="KAF2205443.1"/>
    <property type="molecule type" value="Genomic_DNA"/>
</dbReference>
<feature type="region of interest" description="Disordered" evidence="1">
    <location>
        <begin position="167"/>
        <end position="192"/>
    </location>
</feature>
<feature type="compositionally biased region" description="Polar residues" evidence="1">
    <location>
        <begin position="615"/>
        <end position="635"/>
    </location>
</feature>
<name>A0A9P4JTF5_9PLEO</name>
<accession>A0A9P4JTF5</accession>
<organism evidence="2 3">
    <name type="scientific">Delitschia confertaspora ATCC 74209</name>
    <dbReference type="NCBI Taxonomy" id="1513339"/>
    <lineage>
        <taxon>Eukaryota</taxon>
        <taxon>Fungi</taxon>
        <taxon>Dikarya</taxon>
        <taxon>Ascomycota</taxon>
        <taxon>Pezizomycotina</taxon>
        <taxon>Dothideomycetes</taxon>
        <taxon>Pleosporomycetidae</taxon>
        <taxon>Pleosporales</taxon>
        <taxon>Delitschiaceae</taxon>
        <taxon>Delitschia</taxon>
    </lineage>
</organism>
<evidence type="ECO:0000313" key="2">
    <source>
        <dbReference type="EMBL" id="KAF2205443.1"/>
    </source>
</evidence>
<feature type="region of interest" description="Disordered" evidence="1">
    <location>
        <begin position="602"/>
        <end position="692"/>
    </location>
</feature>
<protein>
    <submittedName>
        <fullName evidence="2">Uncharacterized protein</fullName>
    </submittedName>
</protein>
<feature type="region of interest" description="Disordered" evidence="1">
    <location>
        <begin position="354"/>
        <end position="418"/>
    </location>
</feature>
<feature type="compositionally biased region" description="Low complexity" evidence="1">
    <location>
        <begin position="672"/>
        <end position="681"/>
    </location>
</feature>
<sequence length="711" mass="79335">MEIDICGYDYSVANHAQHQIPVQDGQDWGFPVEVQRTGQEAQVSMSPLVSAPEPLATYSSNSSHHLLDRLQTGLLSPPNSQPTFPEAELALCSTVNTGRSNHSRKYYFALPADDRPASDILNPVITRISYEKQERQHLEEYMMSQQFLAQPAMSYVRQPKLQLMTDANGRADAGPAPPVASSQRNYGHPPSRHLSLKPVLSTHPPSHQCDANLQYEFTHNYQHENSALLASQERTDSVLSRAGPPAVGVGDYYSPADLMSHEWRREADRLREEAPVNLWYGGGDTSKTGMFPAAEHTHLVSKERQQTAGPLHQGSSAGLRYEYEGNSAGVLIPAIQLSQTSGGRYEESEFIQQRKGSIRHPFKTNFNTNATPSPDGLRPKTASSTYNNWIAEDPSDQNASPAGKKAAKNTENRNTGAHEFSVQQSNKLEGYRFQFLDNPEAALAFRDRVTAPPKIVPEEDSTIGEVERNRNYWFHELFKAIVNLDDITPAKRVTIDMFTSLTDRCSVSDIEATCWKIFFEVLDRCRNGFRGRVEGQIDPRGGRFAPMAQQDAETNCLQRISNVISVLRWNKNVCVDAMKYDFKIRKLVDAPLRLLEEKKSYGKSNATRAKANKQLRASFNGKTNKVTPTENASDIGTTKKKGAPAKEPPATRRSATGIIDNPAPKLPPPQGSRQSLRLRQQAGTSKKRAGEELFEEEVEFTQLKKAKWAKK</sequence>
<evidence type="ECO:0000313" key="3">
    <source>
        <dbReference type="Proteomes" id="UP000799536"/>
    </source>
</evidence>
<proteinExistence type="predicted"/>
<evidence type="ECO:0000256" key="1">
    <source>
        <dbReference type="SAM" id="MobiDB-lite"/>
    </source>
</evidence>
<keyword evidence="3" id="KW-1185">Reference proteome</keyword>
<dbReference type="Proteomes" id="UP000799536">
    <property type="component" value="Unassembled WGS sequence"/>
</dbReference>
<comment type="caution">
    <text evidence="2">The sequence shown here is derived from an EMBL/GenBank/DDBJ whole genome shotgun (WGS) entry which is preliminary data.</text>
</comment>
<gene>
    <name evidence="2" type="ORF">GQ43DRAFT_428041</name>
</gene>
<dbReference type="OrthoDB" id="3801063at2759"/>
<reference evidence="2" key="1">
    <citation type="journal article" date="2020" name="Stud. Mycol.">
        <title>101 Dothideomycetes genomes: a test case for predicting lifestyles and emergence of pathogens.</title>
        <authorList>
            <person name="Haridas S."/>
            <person name="Albert R."/>
            <person name="Binder M."/>
            <person name="Bloem J."/>
            <person name="Labutti K."/>
            <person name="Salamov A."/>
            <person name="Andreopoulos B."/>
            <person name="Baker S."/>
            <person name="Barry K."/>
            <person name="Bills G."/>
            <person name="Bluhm B."/>
            <person name="Cannon C."/>
            <person name="Castanera R."/>
            <person name="Culley D."/>
            <person name="Daum C."/>
            <person name="Ezra D."/>
            <person name="Gonzalez J."/>
            <person name="Henrissat B."/>
            <person name="Kuo A."/>
            <person name="Liang C."/>
            <person name="Lipzen A."/>
            <person name="Lutzoni F."/>
            <person name="Magnuson J."/>
            <person name="Mondo S."/>
            <person name="Nolan M."/>
            <person name="Ohm R."/>
            <person name="Pangilinan J."/>
            <person name="Park H.-J."/>
            <person name="Ramirez L."/>
            <person name="Alfaro M."/>
            <person name="Sun H."/>
            <person name="Tritt A."/>
            <person name="Yoshinaga Y."/>
            <person name="Zwiers L.-H."/>
            <person name="Turgeon B."/>
            <person name="Goodwin S."/>
            <person name="Spatafora J."/>
            <person name="Crous P."/>
            <person name="Grigoriev I."/>
        </authorList>
    </citation>
    <scope>NUCLEOTIDE SEQUENCE</scope>
    <source>
        <strain evidence="2">ATCC 74209</strain>
    </source>
</reference>
<dbReference type="AlphaFoldDB" id="A0A9P4JTF5"/>